<proteinExistence type="predicted"/>
<dbReference type="AlphaFoldDB" id="A0A0F9PFI7"/>
<dbReference type="EMBL" id="LAZR01005458">
    <property type="protein sequence ID" value="KKM99780.1"/>
    <property type="molecule type" value="Genomic_DNA"/>
</dbReference>
<gene>
    <name evidence="2" type="ORF">LCGC14_1144490</name>
</gene>
<keyword evidence="1" id="KW-1133">Transmembrane helix</keyword>
<accession>A0A0F9PFI7</accession>
<organism evidence="2">
    <name type="scientific">marine sediment metagenome</name>
    <dbReference type="NCBI Taxonomy" id="412755"/>
    <lineage>
        <taxon>unclassified sequences</taxon>
        <taxon>metagenomes</taxon>
        <taxon>ecological metagenomes</taxon>
    </lineage>
</organism>
<sequence length="67" mass="7494">MPGQKRGVGIDLILAIVLAILLILWKDSLAPIIFWAGWVGVILFLLKASASRQKKKEYVFTKEPSIE</sequence>
<evidence type="ECO:0000313" key="2">
    <source>
        <dbReference type="EMBL" id="KKM99780.1"/>
    </source>
</evidence>
<reference evidence="2" key="1">
    <citation type="journal article" date="2015" name="Nature">
        <title>Complex archaea that bridge the gap between prokaryotes and eukaryotes.</title>
        <authorList>
            <person name="Spang A."/>
            <person name="Saw J.H."/>
            <person name="Jorgensen S.L."/>
            <person name="Zaremba-Niedzwiedzka K."/>
            <person name="Martijn J."/>
            <person name="Lind A.E."/>
            <person name="van Eijk R."/>
            <person name="Schleper C."/>
            <person name="Guy L."/>
            <person name="Ettema T.J."/>
        </authorList>
    </citation>
    <scope>NUCLEOTIDE SEQUENCE</scope>
</reference>
<name>A0A0F9PFI7_9ZZZZ</name>
<keyword evidence="1" id="KW-0812">Transmembrane</keyword>
<keyword evidence="1" id="KW-0472">Membrane</keyword>
<protein>
    <submittedName>
        <fullName evidence="2">Uncharacterized protein</fullName>
    </submittedName>
</protein>
<evidence type="ECO:0000256" key="1">
    <source>
        <dbReference type="SAM" id="Phobius"/>
    </source>
</evidence>
<comment type="caution">
    <text evidence="2">The sequence shown here is derived from an EMBL/GenBank/DDBJ whole genome shotgun (WGS) entry which is preliminary data.</text>
</comment>
<feature type="transmembrane region" description="Helical" evidence="1">
    <location>
        <begin position="32"/>
        <end position="50"/>
    </location>
</feature>
<feature type="transmembrane region" description="Helical" evidence="1">
    <location>
        <begin position="7"/>
        <end position="26"/>
    </location>
</feature>